<organism evidence="7 8">
    <name type="scientific">Rotaria sordida</name>
    <dbReference type="NCBI Taxonomy" id="392033"/>
    <lineage>
        <taxon>Eukaryota</taxon>
        <taxon>Metazoa</taxon>
        <taxon>Spiralia</taxon>
        <taxon>Gnathifera</taxon>
        <taxon>Rotifera</taxon>
        <taxon>Eurotatoria</taxon>
        <taxon>Bdelloidea</taxon>
        <taxon>Philodinida</taxon>
        <taxon>Philodinidae</taxon>
        <taxon>Rotaria</taxon>
    </lineage>
</organism>
<dbReference type="InterPro" id="IPR032675">
    <property type="entry name" value="LRR_dom_sf"/>
</dbReference>
<gene>
    <name evidence="7" type="ORF">ZHD862_LOCUS31522</name>
</gene>
<comment type="caution">
    <text evidence="7">The sequence shown here is derived from an EMBL/GenBank/DDBJ whole genome shotgun (WGS) entry which is preliminary data.</text>
</comment>
<dbReference type="GO" id="GO:0005886">
    <property type="term" value="C:plasma membrane"/>
    <property type="evidence" value="ECO:0007669"/>
    <property type="project" value="TreeGrafter"/>
</dbReference>
<keyword evidence="2 5" id="KW-0732">Signal</keyword>
<dbReference type="AlphaFoldDB" id="A0A815IY80"/>
<evidence type="ECO:0000313" key="8">
    <source>
        <dbReference type="Proteomes" id="UP000663864"/>
    </source>
</evidence>
<evidence type="ECO:0000256" key="1">
    <source>
        <dbReference type="ARBA" id="ARBA00022614"/>
    </source>
</evidence>
<dbReference type="PANTHER" id="PTHR24369:SF210">
    <property type="entry name" value="CHAOPTIN-RELATED"/>
    <property type="match status" value="1"/>
</dbReference>
<evidence type="ECO:0000313" key="7">
    <source>
        <dbReference type="EMBL" id="CAF1369606.1"/>
    </source>
</evidence>
<dbReference type="InterPro" id="IPR001611">
    <property type="entry name" value="Leu-rich_rpt"/>
</dbReference>
<evidence type="ECO:0000256" key="5">
    <source>
        <dbReference type="SAM" id="SignalP"/>
    </source>
</evidence>
<dbReference type="SUPFAM" id="SSF52058">
    <property type="entry name" value="L domain-like"/>
    <property type="match status" value="2"/>
</dbReference>
<dbReference type="EMBL" id="CAJNOT010003187">
    <property type="protein sequence ID" value="CAF1369606.1"/>
    <property type="molecule type" value="Genomic_DNA"/>
</dbReference>
<evidence type="ECO:0000259" key="6">
    <source>
        <dbReference type="SMART" id="SM00082"/>
    </source>
</evidence>
<dbReference type="InterPro" id="IPR003591">
    <property type="entry name" value="Leu-rich_rpt_typical-subtyp"/>
</dbReference>
<protein>
    <recommendedName>
        <fullName evidence="6">LRRCT domain-containing protein</fullName>
    </recommendedName>
</protein>
<keyword evidence="4" id="KW-0812">Transmembrane</keyword>
<feature type="signal peptide" evidence="5">
    <location>
        <begin position="1"/>
        <end position="20"/>
    </location>
</feature>
<evidence type="ECO:0000256" key="3">
    <source>
        <dbReference type="ARBA" id="ARBA00022737"/>
    </source>
</evidence>
<dbReference type="Pfam" id="PF13855">
    <property type="entry name" value="LRR_8"/>
    <property type="match status" value="3"/>
</dbReference>
<keyword evidence="1" id="KW-0433">Leucine-rich repeat</keyword>
<accession>A0A815IY80</accession>
<dbReference type="Gene3D" id="3.80.10.10">
    <property type="entry name" value="Ribonuclease Inhibitor"/>
    <property type="match status" value="2"/>
</dbReference>
<reference evidence="7" key="1">
    <citation type="submission" date="2021-02" db="EMBL/GenBank/DDBJ databases">
        <authorList>
            <person name="Nowell W R."/>
        </authorList>
    </citation>
    <scope>NUCLEOTIDE SEQUENCE</scope>
</reference>
<feature type="domain" description="LRRCT" evidence="6">
    <location>
        <begin position="474"/>
        <end position="527"/>
    </location>
</feature>
<evidence type="ECO:0000256" key="4">
    <source>
        <dbReference type="SAM" id="Phobius"/>
    </source>
</evidence>
<dbReference type="Proteomes" id="UP000663864">
    <property type="component" value="Unassembled WGS sequence"/>
</dbReference>
<feature type="chain" id="PRO_5032883075" description="LRRCT domain-containing protein" evidence="5">
    <location>
        <begin position="21"/>
        <end position="793"/>
    </location>
</feature>
<dbReference type="InterPro" id="IPR000483">
    <property type="entry name" value="Cys-rich_flank_reg_C"/>
</dbReference>
<keyword evidence="3" id="KW-0677">Repeat</keyword>
<evidence type="ECO:0000256" key="2">
    <source>
        <dbReference type="ARBA" id="ARBA00022729"/>
    </source>
</evidence>
<keyword evidence="4" id="KW-0472">Membrane</keyword>
<dbReference type="PANTHER" id="PTHR24369">
    <property type="entry name" value="ANTIGEN BSP, PUTATIVE-RELATED"/>
    <property type="match status" value="1"/>
</dbReference>
<feature type="transmembrane region" description="Helical" evidence="4">
    <location>
        <begin position="682"/>
        <end position="706"/>
    </location>
</feature>
<dbReference type="InterPro" id="IPR050541">
    <property type="entry name" value="LRR_TM_domain-containing"/>
</dbReference>
<dbReference type="SMART" id="SM00369">
    <property type="entry name" value="LRR_TYP"/>
    <property type="match status" value="10"/>
</dbReference>
<name>A0A815IY80_9BILA</name>
<dbReference type="PROSITE" id="PS51450">
    <property type="entry name" value="LRR"/>
    <property type="match status" value="3"/>
</dbReference>
<sequence>MLLLMYILFCFITFIPIFYCHINDFQTICQAGIRQDNTNYIHCGRKQLIEIPNFTRITNTFYDELVLNDNQIIEIHKNAFQGLRVKRLNLSGNKIRFISSQAFIELSNYLEELIIEFDSNYINDIPNAIKMNLINLHSLKLINLNLIEIKNHTFIKFRKLEQLSIIKSHIKSIESDSFISLINLHYLNLEQNFLNDSSWNSLIKYLPNLEILYLSQNNFNYLKKIHLKYLKILDLSSNGLQYIDRNIFHSLEKLYLQNNEINSLQLTFLYSLKNLKELNLDFNRLTFLPEKIFQINFNLIYLSLQGNDLNYLTNYSFYGLNNLIHLNLARNRLQFLSNQQPFQYLNSLKILNLDRNLQMNITKNILKDLSKTLIELSLQNCNLTKINFSLNFFYSLQRLKLSSNYLKELPKNFLNYSILSIDLQRNLFTFIPNLFEYNSSNLIDLDLSSNQISYLNQYDLLKYSNLKTIGLTANPLDCNCHLQWIKQWLKDNYEQDLIKFLQWTCAKPKYLFGKQLTIINEHDMICNENEIIEQETTIESTLISILSSTNIPLTSIKTNIIHNSTIESSLNELIIKDITYNSSGILIISWEYMLSQLPKYYYIQIYDKNHQHMIYQRLVDGQQQSIEIDISDYIEKSSPFYIVCINIEHKKYCRNIFLKLNTNFIKSSSLILTSNKQENEQFIYLLGGILLGAILVCSILIIICYYRLHYYSKENFSQISSINSDEIKSLKTIYYHPLNIISYPQQQSNNTSECSLHSSIETNHLTNDSYHIYQQIPSVHNCQLHLTKTHILI</sequence>
<dbReference type="SMART" id="SM00082">
    <property type="entry name" value="LRRCT"/>
    <property type="match status" value="1"/>
</dbReference>
<proteinExistence type="predicted"/>
<keyword evidence="4" id="KW-1133">Transmembrane helix</keyword>